<dbReference type="Proteomes" id="UP000015354">
    <property type="component" value="Unassembled WGS sequence"/>
</dbReference>
<dbReference type="Gene3D" id="1.25.40.10">
    <property type="entry name" value="Tetratricopeptide repeat domain"/>
    <property type="match status" value="1"/>
</dbReference>
<dbReference type="EMBL" id="ATMH01008642">
    <property type="protein sequence ID" value="EPY21237.1"/>
    <property type="molecule type" value="Genomic_DNA"/>
</dbReference>
<feature type="repeat" description="ANK" evidence="1">
    <location>
        <begin position="142"/>
        <end position="175"/>
    </location>
</feature>
<feature type="repeat" description="ANK" evidence="1">
    <location>
        <begin position="176"/>
        <end position="208"/>
    </location>
</feature>
<dbReference type="SUPFAM" id="SSF48452">
    <property type="entry name" value="TPR-like"/>
    <property type="match status" value="1"/>
</dbReference>
<dbReference type="PROSITE" id="PS50297">
    <property type="entry name" value="ANK_REP_REGION"/>
    <property type="match status" value="4"/>
</dbReference>
<dbReference type="SUPFAM" id="SSF48403">
    <property type="entry name" value="Ankyrin repeat"/>
    <property type="match status" value="1"/>
</dbReference>
<dbReference type="InterPro" id="IPR002110">
    <property type="entry name" value="Ankyrin_rpt"/>
</dbReference>
<reference evidence="2 3" key="1">
    <citation type="journal article" date="2013" name="PLoS ONE">
        <title>Predicting the Proteins of Angomonas deanei, Strigomonas culicis and Their Respective Endosymbionts Reveals New Aspects of the Trypanosomatidae Family.</title>
        <authorList>
            <person name="Motta M.C."/>
            <person name="Martins A.C."/>
            <person name="de Souza S.S."/>
            <person name="Catta-Preta C.M."/>
            <person name="Silva R."/>
            <person name="Klein C.C."/>
            <person name="de Almeida L.G."/>
            <person name="de Lima Cunha O."/>
            <person name="Ciapina L.P."/>
            <person name="Brocchi M."/>
            <person name="Colabardini A.C."/>
            <person name="de Araujo Lima B."/>
            <person name="Machado C.R."/>
            <person name="de Almeida Soares C.M."/>
            <person name="Probst C.M."/>
            <person name="de Menezes C.B."/>
            <person name="Thompson C.E."/>
            <person name="Bartholomeu D.C."/>
            <person name="Gradia D.F."/>
            <person name="Pavoni D.P."/>
            <person name="Grisard E.C."/>
            <person name="Fantinatti-Garboggini F."/>
            <person name="Marchini F.K."/>
            <person name="Rodrigues-Luiz G.F."/>
            <person name="Wagner G."/>
            <person name="Goldman G.H."/>
            <person name="Fietto J.L."/>
            <person name="Elias M.C."/>
            <person name="Goldman M.H."/>
            <person name="Sagot M.F."/>
            <person name="Pereira M."/>
            <person name="Stoco P.H."/>
            <person name="de Mendonca-Neto R.P."/>
            <person name="Teixeira S.M."/>
            <person name="Maciel T.E."/>
            <person name="de Oliveira Mendes T.A."/>
            <person name="Urmenyi T.P."/>
            <person name="de Souza W."/>
            <person name="Schenkman S."/>
            <person name="de Vasconcelos A.T."/>
        </authorList>
    </citation>
    <scope>NUCLEOTIDE SEQUENCE [LARGE SCALE GENOMIC DNA]</scope>
</reference>
<dbReference type="InterPro" id="IPR051616">
    <property type="entry name" value="Cul2-RING_E3_ligase_SR"/>
</dbReference>
<dbReference type="Gene3D" id="1.25.40.20">
    <property type="entry name" value="Ankyrin repeat-containing domain"/>
    <property type="match status" value="2"/>
</dbReference>
<evidence type="ECO:0000313" key="3">
    <source>
        <dbReference type="Proteomes" id="UP000015354"/>
    </source>
</evidence>
<dbReference type="PROSITE" id="PS50088">
    <property type="entry name" value="ANK_REPEAT"/>
    <property type="match status" value="5"/>
</dbReference>
<dbReference type="SMART" id="SM00028">
    <property type="entry name" value="TPR"/>
    <property type="match status" value="3"/>
</dbReference>
<dbReference type="InterPro" id="IPR011990">
    <property type="entry name" value="TPR-like_helical_dom_sf"/>
</dbReference>
<dbReference type="AlphaFoldDB" id="S9TS79"/>
<feature type="repeat" description="ANK" evidence="1">
    <location>
        <begin position="109"/>
        <end position="141"/>
    </location>
</feature>
<evidence type="ECO:0000313" key="2">
    <source>
        <dbReference type="EMBL" id="EPY21237.1"/>
    </source>
</evidence>
<feature type="repeat" description="ANK" evidence="1">
    <location>
        <begin position="43"/>
        <end position="75"/>
    </location>
</feature>
<dbReference type="PANTHER" id="PTHR46224">
    <property type="entry name" value="ANKYRIN REPEAT FAMILY PROTEIN"/>
    <property type="match status" value="1"/>
</dbReference>
<dbReference type="InterPro" id="IPR036770">
    <property type="entry name" value="Ankyrin_rpt-contain_sf"/>
</dbReference>
<dbReference type="SMART" id="SM00248">
    <property type="entry name" value="ANK"/>
    <property type="match status" value="6"/>
</dbReference>
<gene>
    <name evidence="2" type="ORF">STCU_08642</name>
</gene>
<feature type="repeat" description="ANK" evidence="1">
    <location>
        <begin position="210"/>
        <end position="242"/>
    </location>
</feature>
<dbReference type="Pfam" id="PF12796">
    <property type="entry name" value="Ank_2"/>
    <property type="match status" value="2"/>
</dbReference>
<dbReference type="InterPro" id="IPR019734">
    <property type="entry name" value="TPR_rpt"/>
</dbReference>
<dbReference type="PANTHER" id="PTHR46224:SF6">
    <property type="entry name" value="ANKYRIN REPEAT FAMILY PROTEIN"/>
    <property type="match status" value="1"/>
</dbReference>
<name>S9TS79_9TRYP</name>
<organism evidence="2 3">
    <name type="scientific">Strigomonas culicis</name>
    <dbReference type="NCBI Taxonomy" id="28005"/>
    <lineage>
        <taxon>Eukaryota</taxon>
        <taxon>Discoba</taxon>
        <taxon>Euglenozoa</taxon>
        <taxon>Kinetoplastea</taxon>
        <taxon>Metakinetoplastina</taxon>
        <taxon>Trypanosomatida</taxon>
        <taxon>Trypanosomatidae</taxon>
        <taxon>Strigomonadinae</taxon>
        <taxon>Strigomonas</taxon>
    </lineage>
</organism>
<dbReference type="OrthoDB" id="17481at2759"/>
<accession>S9TS79</accession>
<sequence>MDDGTRISEDVEKFLRAAKAGEIDKCSEMLKSSPELIDCQEAGGYCALHFAASTGNCGLIRMLCGAKANINLENYDENPPIVIAIKCHQLGALQELLSAGANVHWQSSKGITAAHHAVAEGDLKYLELLVSKGAKTAFKCSEAGTLLHWACHSGSVDCVGAMLYDYHIDVNVTDKFGGTPLMTAVFLKKREVFQFLLDSGANASAAVGEDGTTPLHLVVDLSLNDYIRPLCNCGADPHAKNKEGLCAIDLATTAKNASALKELQKEKPSKAQRSVEAEKYKAQGNKCFEKREYMKAIKFYSLAIQLDNLNHVYFSNRALCYFNQQNLLLARWDAERCIALNQQWFKGYLRKAMALSSLKKYAEALEAVDEGLRLNGGNRDLLDVKQNVTKLKQAN</sequence>
<comment type="caution">
    <text evidence="2">The sequence shown here is derived from an EMBL/GenBank/DDBJ whole genome shotgun (WGS) entry which is preliminary data.</text>
</comment>
<keyword evidence="1" id="KW-0040">ANK repeat</keyword>
<protein>
    <submittedName>
        <fullName evidence="2">Ankyrin/TPR repeat protein</fullName>
    </submittedName>
</protein>
<proteinExistence type="predicted"/>
<keyword evidence="3" id="KW-1185">Reference proteome</keyword>
<evidence type="ECO:0000256" key="1">
    <source>
        <dbReference type="PROSITE-ProRule" id="PRU00023"/>
    </source>
</evidence>